<sequence>MENIPVMDNASGAGDGKNTKKAPKGSVKKHRSANILRVALYMLRRKPNRKSAGSVPVQAVASGSRKGFWKNLMTAVRPLGIQDQPRLALLPPPPPPPPAMEAFHDSFEPQSPLHVRCSTLASCSVDPMSRYCSAEDLKQLGGGSDDDDGDGEDGRDDVVRGDETIDLLAEEFIARFYEQIKLQRLEESVSDRFNRSEVEEITPRTTAD</sequence>
<feature type="region of interest" description="Disordered" evidence="1">
    <location>
        <begin position="137"/>
        <end position="159"/>
    </location>
</feature>
<dbReference type="PANTHER" id="PTHR36378:SF1">
    <property type="entry name" value="COTTON FIBER PROTEIN"/>
    <property type="match status" value="1"/>
</dbReference>
<dbReference type="Pfam" id="PF05553">
    <property type="entry name" value="DUF761"/>
    <property type="match status" value="1"/>
</dbReference>
<proteinExistence type="predicted"/>
<name>A0AAV7FEE0_ARIFI</name>
<dbReference type="AlphaFoldDB" id="A0AAV7FEE0"/>
<feature type="region of interest" description="Disordered" evidence="1">
    <location>
        <begin position="1"/>
        <end position="30"/>
    </location>
</feature>
<dbReference type="Proteomes" id="UP000825729">
    <property type="component" value="Unassembled WGS sequence"/>
</dbReference>
<feature type="compositionally biased region" description="Basic residues" evidence="1">
    <location>
        <begin position="19"/>
        <end position="30"/>
    </location>
</feature>
<dbReference type="EMBL" id="JAINDJ010000002">
    <property type="protein sequence ID" value="KAG9459575.1"/>
    <property type="molecule type" value="Genomic_DNA"/>
</dbReference>
<protein>
    <submittedName>
        <fullName evidence="2">Uncharacterized protein</fullName>
    </submittedName>
</protein>
<organism evidence="2 3">
    <name type="scientific">Aristolochia fimbriata</name>
    <name type="common">White veined hardy Dutchman's pipe vine</name>
    <dbReference type="NCBI Taxonomy" id="158543"/>
    <lineage>
        <taxon>Eukaryota</taxon>
        <taxon>Viridiplantae</taxon>
        <taxon>Streptophyta</taxon>
        <taxon>Embryophyta</taxon>
        <taxon>Tracheophyta</taxon>
        <taxon>Spermatophyta</taxon>
        <taxon>Magnoliopsida</taxon>
        <taxon>Magnoliidae</taxon>
        <taxon>Piperales</taxon>
        <taxon>Aristolochiaceae</taxon>
        <taxon>Aristolochia</taxon>
    </lineage>
</organism>
<evidence type="ECO:0000313" key="2">
    <source>
        <dbReference type="EMBL" id="KAG9459575.1"/>
    </source>
</evidence>
<accession>A0AAV7FEE0</accession>
<comment type="caution">
    <text evidence="2">The sequence shown here is derived from an EMBL/GenBank/DDBJ whole genome shotgun (WGS) entry which is preliminary data.</text>
</comment>
<feature type="region of interest" description="Disordered" evidence="1">
    <location>
        <begin position="188"/>
        <end position="208"/>
    </location>
</feature>
<reference evidence="2 3" key="1">
    <citation type="submission" date="2021-07" db="EMBL/GenBank/DDBJ databases">
        <title>The Aristolochia fimbriata genome: insights into angiosperm evolution, floral development and chemical biosynthesis.</title>
        <authorList>
            <person name="Jiao Y."/>
        </authorList>
    </citation>
    <scope>NUCLEOTIDE SEQUENCE [LARGE SCALE GENOMIC DNA]</scope>
    <source>
        <strain evidence="2">IBCAS-2021</strain>
        <tissue evidence="2">Leaf</tissue>
    </source>
</reference>
<evidence type="ECO:0000256" key="1">
    <source>
        <dbReference type="SAM" id="MobiDB-lite"/>
    </source>
</evidence>
<evidence type="ECO:0000313" key="3">
    <source>
        <dbReference type="Proteomes" id="UP000825729"/>
    </source>
</evidence>
<dbReference type="PANTHER" id="PTHR36378">
    <property type="entry name" value="COTTON FIBER PROTEIN"/>
    <property type="match status" value="1"/>
</dbReference>
<keyword evidence="3" id="KW-1185">Reference proteome</keyword>
<feature type="compositionally biased region" description="Acidic residues" evidence="1">
    <location>
        <begin position="144"/>
        <end position="155"/>
    </location>
</feature>
<gene>
    <name evidence="2" type="ORF">H6P81_004083</name>
</gene>
<dbReference type="InterPro" id="IPR008480">
    <property type="entry name" value="DUF761_pln"/>
</dbReference>